<feature type="domain" description="Lipocalin/cytosolic fatty-acid binding" evidence="3">
    <location>
        <begin position="40"/>
        <end position="174"/>
    </location>
</feature>
<evidence type="ECO:0000313" key="5">
    <source>
        <dbReference type="Proteomes" id="UP000244912"/>
    </source>
</evidence>
<comment type="subunit">
    <text evidence="2">Homodimer.</text>
</comment>
<dbReference type="Gene3D" id="2.40.128.20">
    <property type="match status" value="1"/>
</dbReference>
<dbReference type="Proteomes" id="UP000244912">
    <property type="component" value="Unassembled WGS sequence"/>
</dbReference>
<dbReference type="GO" id="GO:0006950">
    <property type="term" value="P:response to stress"/>
    <property type="evidence" value="ECO:0007669"/>
    <property type="project" value="UniProtKB-ARBA"/>
</dbReference>
<dbReference type="PANTHER" id="PTHR10612">
    <property type="entry name" value="APOLIPOPROTEIN D"/>
    <property type="match status" value="1"/>
</dbReference>
<proteinExistence type="inferred from homology"/>
<dbReference type="InterPro" id="IPR002446">
    <property type="entry name" value="Lipocalin_bac"/>
</dbReference>
<comment type="function">
    <text evidence="2">Involved in the storage or transport of lipids necessary for membrane maintenance under stressful conditions. Displays a binding preference for lysophospholipids.</text>
</comment>
<evidence type="ECO:0000313" key="4">
    <source>
        <dbReference type="EMBL" id="SPJ25243.1"/>
    </source>
</evidence>
<dbReference type="EMBL" id="ONZF01000008">
    <property type="protein sequence ID" value="SPJ25243.1"/>
    <property type="molecule type" value="Genomic_DNA"/>
</dbReference>
<dbReference type="PANTHER" id="PTHR10612:SF34">
    <property type="entry name" value="APOLIPOPROTEIN D"/>
    <property type="match status" value="1"/>
</dbReference>
<dbReference type="AlphaFoldDB" id="A0A2R8BYQ9"/>
<gene>
    <name evidence="4" type="primary">blc</name>
    <name evidence="4" type="ORF">PAA8504_03094</name>
</gene>
<keyword evidence="2 4" id="KW-0449">Lipoprotein</keyword>
<name>A0A2R8BYQ9_9RHOB</name>
<dbReference type="GO" id="GO:0009279">
    <property type="term" value="C:cell outer membrane"/>
    <property type="evidence" value="ECO:0007669"/>
    <property type="project" value="UniProtKB-SubCell"/>
</dbReference>
<sequence length="177" mass="19452">MHRLIVLAMLLAACSTESPLLPAPSYRDVSAPIASIASFDPDRFLGRWYEIASYPQLFQAGCRNTQAIYGAAPDGISVTNTCLRDGVPARIEGSATVIGPGRLEVRLDGVPFVSPFWILWVDEGYRTAVIGVPSGRAGWILNRDPEIPADRLTAAREILDFYGYDLAQLRMTPQDRQ</sequence>
<protein>
    <recommendedName>
        <fullName evidence="2">Outer membrane lipoprotein Blc</fullName>
    </recommendedName>
</protein>
<evidence type="ECO:0000259" key="3">
    <source>
        <dbReference type="Pfam" id="PF08212"/>
    </source>
</evidence>
<dbReference type="GO" id="GO:0008289">
    <property type="term" value="F:lipid binding"/>
    <property type="evidence" value="ECO:0007669"/>
    <property type="project" value="UniProtKB-UniRule"/>
</dbReference>
<dbReference type="Pfam" id="PF08212">
    <property type="entry name" value="Lipocalin_2"/>
    <property type="match status" value="1"/>
</dbReference>
<keyword evidence="2" id="KW-0472">Membrane</keyword>
<accession>A0A2R8BYQ9</accession>
<dbReference type="InterPro" id="IPR047202">
    <property type="entry name" value="Lipocalin_Blc-like_dom"/>
</dbReference>
<dbReference type="InterPro" id="IPR022272">
    <property type="entry name" value="Lipocalin_CS"/>
</dbReference>
<evidence type="ECO:0000256" key="1">
    <source>
        <dbReference type="ARBA" id="ARBA00006889"/>
    </source>
</evidence>
<dbReference type="OrthoDB" id="594739at2"/>
<dbReference type="PRINTS" id="PR01171">
    <property type="entry name" value="BCTLIPOCALIN"/>
</dbReference>
<dbReference type="InterPro" id="IPR000566">
    <property type="entry name" value="Lipocln_cytosolic_FA-bd_dom"/>
</dbReference>
<keyword evidence="5" id="KW-1185">Reference proteome</keyword>
<dbReference type="InterPro" id="IPR012674">
    <property type="entry name" value="Calycin"/>
</dbReference>
<dbReference type="PROSITE" id="PS00213">
    <property type="entry name" value="LIPOCALIN"/>
    <property type="match status" value="1"/>
</dbReference>
<dbReference type="CDD" id="cd19438">
    <property type="entry name" value="lipocalin_Blc-like"/>
    <property type="match status" value="1"/>
</dbReference>
<keyword evidence="2" id="KW-0998">Cell outer membrane</keyword>
<organism evidence="4 5">
    <name type="scientific">Palleronia abyssalis</name>
    <dbReference type="NCBI Taxonomy" id="1501240"/>
    <lineage>
        <taxon>Bacteria</taxon>
        <taxon>Pseudomonadati</taxon>
        <taxon>Pseudomonadota</taxon>
        <taxon>Alphaproteobacteria</taxon>
        <taxon>Rhodobacterales</taxon>
        <taxon>Roseobacteraceae</taxon>
        <taxon>Palleronia</taxon>
    </lineage>
</organism>
<reference evidence="5" key="1">
    <citation type="submission" date="2018-03" db="EMBL/GenBank/DDBJ databases">
        <authorList>
            <person name="Rodrigo-Torres L."/>
            <person name="Arahal R. D."/>
            <person name="Lucena T."/>
        </authorList>
    </citation>
    <scope>NUCLEOTIDE SEQUENCE [LARGE SCALE GENOMIC DNA]</scope>
    <source>
        <strain evidence="5">CECT 8504</strain>
    </source>
</reference>
<dbReference type="InterPro" id="IPR022271">
    <property type="entry name" value="Lipocalin_ApoD"/>
</dbReference>
<keyword evidence="2" id="KW-0446">Lipid-binding</keyword>
<comment type="subcellular location">
    <subcellularLocation>
        <location evidence="2">Cell outer membrane</location>
    </subcellularLocation>
</comment>
<dbReference type="PIRSF" id="PIRSF036893">
    <property type="entry name" value="Lipocalin_ApoD"/>
    <property type="match status" value="1"/>
</dbReference>
<dbReference type="SUPFAM" id="SSF50814">
    <property type="entry name" value="Lipocalins"/>
    <property type="match status" value="1"/>
</dbReference>
<comment type="similarity">
    <text evidence="1 2">Belongs to the calycin superfamily. Lipocalin family.</text>
</comment>
<dbReference type="RefSeq" id="WP_108895054.1">
    <property type="nucleotide sequence ID" value="NZ_ONZF01000008.1"/>
</dbReference>
<evidence type="ECO:0000256" key="2">
    <source>
        <dbReference type="PIRNR" id="PIRNR036893"/>
    </source>
</evidence>